<dbReference type="InterPro" id="IPR008949">
    <property type="entry name" value="Isoprenoid_synthase_dom_sf"/>
</dbReference>
<keyword evidence="3 6" id="KW-0808">Transferase</keyword>
<dbReference type="OrthoDB" id="4497239at2"/>
<reference evidence="7 8" key="1">
    <citation type="submission" date="2015-01" db="EMBL/GenBank/DDBJ databases">
        <title>Draft genome of the acidophilic iron oxidizer Ferrimicrobium acidiphilum strain T23.</title>
        <authorList>
            <person name="Poehlein A."/>
            <person name="Eisen S."/>
            <person name="Schloemann M."/>
            <person name="Johnson B.D."/>
            <person name="Daniel R."/>
            <person name="Muehling M."/>
        </authorList>
    </citation>
    <scope>NUCLEOTIDE SEQUENCE [LARGE SCALE GENOMIC DNA]</scope>
    <source>
        <strain evidence="7 8">T23</strain>
    </source>
</reference>
<dbReference type="PROSITE" id="PS00723">
    <property type="entry name" value="POLYPRENYL_SYNTHASE_1"/>
    <property type="match status" value="1"/>
</dbReference>
<organism evidence="7 8">
    <name type="scientific">Ferrimicrobium acidiphilum DSM 19497</name>
    <dbReference type="NCBI Taxonomy" id="1121877"/>
    <lineage>
        <taxon>Bacteria</taxon>
        <taxon>Bacillati</taxon>
        <taxon>Actinomycetota</taxon>
        <taxon>Acidimicrobiia</taxon>
        <taxon>Acidimicrobiales</taxon>
        <taxon>Acidimicrobiaceae</taxon>
        <taxon>Ferrimicrobium</taxon>
    </lineage>
</organism>
<evidence type="ECO:0000256" key="2">
    <source>
        <dbReference type="ARBA" id="ARBA00006706"/>
    </source>
</evidence>
<dbReference type="GO" id="GO:0046872">
    <property type="term" value="F:metal ion binding"/>
    <property type="evidence" value="ECO:0007669"/>
    <property type="project" value="UniProtKB-KW"/>
</dbReference>
<dbReference type="STRING" id="1121877.FEAC_05400"/>
<dbReference type="Pfam" id="PF00348">
    <property type="entry name" value="polyprenyl_synt"/>
    <property type="match status" value="1"/>
</dbReference>
<comment type="cofactor">
    <cofactor evidence="1">
        <name>Mg(2+)</name>
        <dbReference type="ChEBI" id="CHEBI:18420"/>
    </cofactor>
</comment>
<gene>
    <name evidence="7" type="ORF">FEAC_05400</name>
</gene>
<dbReference type="SUPFAM" id="SSF48576">
    <property type="entry name" value="Terpenoid synthases"/>
    <property type="match status" value="1"/>
</dbReference>
<sequence length="364" mass="40182">MLEEDDSLARMMIEVAAPRSIVEISKRVEFELLNFLTTEQTRWSLVDSDFAVPLEALRRFVISGGKRLRPAFCYWTAVGMGADADDPGLMKTLMGLELLHTFALIHDDLMDRSDMRRGEPSVHTAFASQHRQEALRGSSIQYGDSMAILVGDLAFAYADQMLLDANRRARQLYAELKLEVNLGQSLDVSGSFASSTTLAKAERIALYKSGKYTVERPMHIGAALAGQYFAASEAITHFAVPLGMAFQLRDDVLGVFGQTERTKKPVGDDLREGKQTLLIGLACQMCSANELELFEGLFGRDDLSASEVAALQEMIASTGALKAMEDRIDQLFLRSMQALDELSFTQEARVALGEMAGFVVDRLN</sequence>
<keyword evidence="4" id="KW-0479">Metal-binding</keyword>
<comment type="similarity">
    <text evidence="2 6">Belongs to the FPP/GGPP synthase family.</text>
</comment>
<dbReference type="EC" id="2.5.1.10" evidence="7"/>
<dbReference type="CDD" id="cd00685">
    <property type="entry name" value="Trans_IPPS_HT"/>
    <property type="match status" value="1"/>
</dbReference>
<evidence type="ECO:0000256" key="4">
    <source>
        <dbReference type="ARBA" id="ARBA00022723"/>
    </source>
</evidence>
<evidence type="ECO:0000256" key="3">
    <source>
        <dbReference type="ARBA" id="ARBA00022679"/>
    </source>
</evidence>
<dbReference type="Proteomes" id="UP000032336">
    <property type="component" value="Unassembled WGS sequence"/>
</dbReference>
<comment type="caution">
    <text evidence="7">The sequence shown here is derived from an EMBL/GenBank/DDBJ whole genome shotgun (WGS) entry which is preliminary data.</text>
</comment>
<dbReference type="PANTHER" id="PTHR12001">
    <property type="entry name" value="GERANYLGERANYL PYROPHOSPHATE SYNTHASE"/>
    <property type="match status" value="1"/>
</dbReference>
<dbReference type="RefSeq" id="WP_052565331.1">
    <property type="nucleotide sequence ID" value="NZ_JQKF01000013.1"/>
</dbReference>
<dbReference type="Gene3D" id="1.10.600.10">
    <property type="entry name" value="Farnesyl Diphosphate Synthase"/>
    <property type="match status" value="1"/>
</dbReference>
<evidence type="ECO:0000256" key="5">
    <source>
        <dbReference type="ARBA" id="ARBA00022842"/>
    </source>
</evidence>
<evidence type="ECO:0000256" key="6">
    <source>
        <dbReference type="RuleBase" id="RU004466"/>
    </source>
</evidence>
<dbReference type="PANTHER" id="PTHR12001:SF85">
    <property type="entry name" value="SHORT CHAIN ISOPRENYL DIPHOSPHATE SYNTHASE"/>
    <property type="match status" value="1"/>
</dbReference>
<dbReference type="GO" id="GO:0004337">
    <property type="term" value="F:(2E,6E)-farnesyl diphosphate synthase activity"/>
    <property type="evidence" value="ECO:0007669"/>
    <property type="project" value="UniProtKB-EC"/>
</dbReference>
<accession>A0A0D8FXC4</accession>
<proteinExistence type="inferred from homology"/>
<evidence type="ECO:0000256" key="1">
    <source>
        <dbReference type="ARBA" id="ARBA00001946"/>
    </source>
</evidence>
<dbReference type="GO" id="GO:0008299">
    <property type="term" value="P:isoprenoid biosynthetic process"/>
    <property type="evidence" value="ECO:0007669"/>
    <property type="project" value="InterPro"/>
</dbReference>
<dbReference type="GeneID" id="78371853"/>
<dbReference type="InterPro" id="IPR000092">
    <property type="entry name" value="Polyprenyl_synt"/>
</dbReference>
<dbReference type="eggNOG" id="COG0142">
    <property type="taxonomic scope" value="Bacteria"/>
</dbReference>
<dbReference type="PROSITE" id="PS00444">
    <property type="entry name" value="POLYPRENYL_SYNTHASE_2"/>
    <property type="match status" value="1"/>
</dbReference>
<dbReference type="SFLD" id="SFLDS00005">
    <property type="entry name" value="Isoprenoid_Synthase_Type_I"/>
    <property type="match status" value="1"/>
</dbReference>
<dbReference type="InterPro" id="IPR033749">
    <property type="entry name" value="Polyprenyl_synt_CS"/>
</dbReference>
<dbReference type="AlphaFoldDB" id="A0A0D8FXC4"/>
<evidence type="ECO:0000313" key="7">
    <source>
        <dbReference type="EMBL" id="KJE77791.1"/>
    </source>
</evidence>
<protein>
    <submittedName>
        <fullName evidence="7">(2E,6E)-farnesyl diphosphate synthase</fullName>
        <ecNumber evidence="7">2.5.1.10</ecNumber>
    </submittedName>
</protein>
<evidence type="ECO:0000313" key="8">
    <source>
        <dbReference type="Proteomes" id="UP000032336"/>
    </source>
</evidence>
<keyword evidence="5" id="KW-0460">Magnesium</keyword>
<dbReference type="EMBL" id="JXUW01000003">
    <property type="protein sequence ID" value="KJE77791.1"/>
    <property type="molecule type" value="Genomic_DNA"/>
</dbReference>
<keyword evidence="8" id="KW-1185">Reference proteome</keyword>
<name>A0A0D8FXC4_9ACTN</name>
<dbReference type="PATRIC" id="fig|1121877.4.peg.579"/>